<evidence type="ECO:0000259" key="5">
    <source>
        <dbReference type="PROSITE" id="PS50011"/>
    </source>
</evidence>
<organism evidence="8">
    <name type="scientific">Enterobius vermicularis</name>
    <name type="common">Human pinworm</name>
    <dbReference type="NCBI Taxonomy" id="51028"/>
    <lineage>
        <taxon>Eukaryota</taxon>
        <taxon>Metazoa</taxon>
        <taxon>Ecdysozoa</taxon>
        <taxon>Nematoda</taxon>
        <taxon>Chromadorea</taxon>
        <taxon>Rhabditida</taxon>
        <taxon>Spirurina</taxon>
        <taxon>Oxyuridomorpha</taxon>
        <taxon>Oxyuroidea</taxon>
        <taxon>Oxyuridae</taxon>
        <taxon>Enterobius</taxon>
    </lineage>
</organism>
<dbReference type="GO" id="GO:0004674">
    <property type="term" value="F:protein serine/threonine kinase activity"/>
    <property type="evidence" value="ECO:0007669"/>
    <property type="project" value="UniProtKB-KW"/>
</dbReference>
<dbReference type="AlphaFoldDB" id="A0A0N4VEJ7"/>
<dbReference type="EMBL" id="UXUI01009477">
    <property type="protein sequence ID" value="VDD93802.1"/>
    <property type="molecule type" value="Genomic_DNA"/>
</dbReference>
<reference evidence="6 7" key="2">
    <citation type="submission" date="2018-10" db="EMBL/GenBank/DDBJ databases">
        <authorList>
            <consortium name="Pathogen Informatics"/>
        </authorList>
    </citation>
    <scope>NUCLEOTIDE SEQUENCE [LARGE SCALE GENOMIC DNA]</scope>
</reference>
<comment type="similarity">
    <text evidence="4">Belongs to the protein kinase superfamily.</text>
</comment>
<dbReference type="PROSITE" id="PS00107">
    <property type="entry name" value="PROTEIN_KINASE_ATP"/>
    <property type="match status" value="1"/>
</dbReference>
<keyword evidence="4" id="KW-0723">Serine/threonine-protein kinase</keyword>
<dbReference type="GO" id="GO:0034727">
    <property type="term" value="P:piecemeal microautophagy of the nucleus"/>
    <property type="evidence" value="ECO:0007669"/>
    <property type="project" value="TreeGrafter"/>
</dbReference>
<dbReference type="PANTHER" id="PTHR24348:SF45">
    <property type="entry name" value="PROTEIN KINASE DOMAIN-CONTAINING PROTEIN"/>
    <property type="match status" value="1"/>
</dbReference>
<sequence length="310" mass="34807">MVNDAYAIVYRDCDASCIGQGGFGSVFRGVETTTGKPVAIKKMPKAKLKENELKVMKAVSSRFLVALIDICMDTSEYMYIIMELCDTDLEQHLRFRTTGGHLSSNDLRLLIDNVTRGYHALYESNIVHRDIKPQNILVKYDPLRQGFQSAKITDFGISRILSEEQNQSLCNIAGTFFYMAPEVGANILTTTEYNYEIDMWSLGCVFYQCITGEIPFNECSLCRIFLFTASGNYDAYDKPVLPNGVEVEIQLLIESLLEIDSSKRMTPKKLHSTVCQWSNCSWWNGATEDTDEVTSSGCPSRSSIESVPCS</sequence>
<dbReference type="WBParaSite" id="EVEC_0000911201-mRNA-1">
    <property type="protein sequence ID" value="EVEC_0000911201-mRNA-1"/>
    <property type="gene ID" value="EVEC_0000911201"/>
</dbReference>
<dbReference type="InterPro" id="IPR017441">
    <property type="entry name" value="Protein_kinase_ATP_BS"/>
</dbReference>
<keyword evidence="4" id="KW-0418">Kinase</keyword>
<keyword evidence="4" id="KW-0808">Transferase</keyword>
<evidence type="ECO:0000256" key="1">
    <source>
        <dbReference type="ARBA" id="ARBA00022741"/>
    </source>
</evidence>
<dbReference type="Gene3D" id="1.10.510.10">
    <property type="entry name" value="Transferase(Phosphotransferase) domain 1"/>
    <property type="match status" value="1"/>
</dbReference>
<dbReference type="InterPro" id="IPR045269">
    <property type="entry name" value="Atg1-like"/>
</dbReference>
<keyword evidence="7" id="KW-1185">Reference proteome</keyword>
<dbReference type="Proteomes" id="UP000274131">
    <property type="component" value="Unassembled WGS sequence"/>
</dbReference>
<feature type="binding site" evidence="3">
    <location>
        <position position="42"/>
    </location>
    <ligand>
        <name>ATP</name>
        <dbReference type="ChEBI" id="CHEBI:30616"/>
    </ligand>
</feature>
<evidence type="ECO:0000313" key="8">
    <source>
        <dbReference type="WBParaSite" id="EVEC_0000911201-mRNA-1"/>
    </source>
</evidence>
<evidence type="ECO:0000313" key="7">
    <source>
        <dbReference type="Proteomes" id="UP000274131"/>
    </source>
</evidence>
<keyword evidence="2 3" id="KW-0067">ATP-binding</keyword>
<dbReference type="InterPro" id="IPR008271">
    <property type="entry name" value="Ser/Thr_kinase_AS"/>
</dbReference>
<dbReference type="InterPro" id="IPR011009">
    <property type="entry name" value="Kinase-like_dom_sf"/>
</dbReference>
<dbReference type="GO" id="GO:0010508">
    <property type="term" value="P:positive regulation of autophagy"/>
    <property type="evidence" value="ECO:0007669"/>
    <property type="project" value="TreeGrafter"/>
</dbReference>
<evidence type="ECO:0000313" key="6">
    <source>
        <dbReference type="EMBL" id="VDD93802.1"/>
    </source>
</evidence>
<protein>
    <submittedName>
        <fullName evidence="8">Protein kinase domain-containing protein</fullName>
    </submittedName>
</protein>
<dbReference type="GO" id="GO:0061709">
    <property type="term" value="P:reticulophagy"/>
    <property type="evidence" value="ECO:0007669"/>
    <property type="project" value="TreeGrafter"/>
</dbReference>
<dbReference type="PROSITE" id="PS00108">
    <property type="entry name" value="PROTEIN_KINASE_ST"/>
    <property type="match status" value="1"/>
</dbReference>
<proteinExistence type="inferred from homology"/>
<dbReference type="GO" id="GO:0042594">
    <property type="term" value="P:response to starvation"/>
    <property type="evidence" value="ECO:0007669"/>
    <property type="project" value="TreeGrafter"/>
</dbReference>
<dbReference type="PANTHER" id="PTHR24348">
    <property type="entry name" value="SERINE/THREONINE-PROTEIN KINASE UNC-51-RELATED"/>
    <property type="match status" value="1"/>
</dbReference>
<feature type="domain" description="Protein kinase" evidence="5">
    <location>
        <begin position="12"/>
        <end position="274"/>
    </location>
</feature>
<gene>
    <name evidence="6" type="ORF">EVEC_LOCUS8553</name>
</gene>
<name>A0A0N4VEJ7_ENTVE</name>
<keyword evidence="1 3" id="KW-0547">Nucleotide-binding</keyword>
<dbReference type="GO" id="GO:0048675">
    <property type="term" value="P:axon extension"/>
    <property type="evidence" value="ECO:0007669"/>
    <property type="project" value="TreeGrafter"/>
</dbReference>
<dbReference type="OrthoDB" id="346907at2759"/>
<accession>A0A0N4VEJ7</accession>
<dbReference type="InterPro" id="IPR000719">
    <property type="entry name" value="Prot_kinase_dom"/>
</dbReference>
<dbReference type="SUPFAM" id="SSF56112">
    <property type="entry name" value="Protein kinase-like (PK-like)"/>
    <property type="match status" value="1"/>
</dbReference>
<dbReference type="GO" id="GO:0000045">
    <property type="term" value="P:autophagosome assembly"/>
    <property type="evidence" value="ECO:0007669"/>
    <property type="project" value="TreeGrafter"/>
</dbReference>
<dbReference type="SMART" id="SM00220">
    <property type="entry name" value="S_TKc"/>
    <property type="match status" value="1"/>
</dbReference>
<dbReference type="PROSITE" id="PS50011">
    <property type="entry name" value="PROTEIN_KINASE_DOM"/>
    <property type="match status" value="1"/>
</dbReference>
<dbReference type="GO" id="GO:0005776">
    <property type="term" value="C:autophagosome"/>
    <property type="evidence" value="ECO:0007669"/>
    <property type="project" value="TreeGrafter"/>
</dbReference>
<dbReference type="Pfam" id="PF00069">
    <property type="entry name" value="Pkinase"/>
    <property type="match status" value="1"/>
</dbReference>
<reference evidence="8" key="1">
    <citation type="submission" date="2017-02" db="UniProtKB">
        <authorList>
            <consortium name="WormBaseParasite"/>
        </authorList>
    </citation>
    <scope>IDENTIFICATION</scope>
</reference>
<dbReference type="GO" id="GO:0000422">
    <property type="term" value="P:autophagy of mitochondrion"/>
    <property type="evidence" value="ECO:0007669"/>
    <property type="project" value="TreeGrafter"/>
</dbReference>
<evidence type="ECO:0000256" key="2">
    <source>
        <dbReference type="ARBA" id="ARBA00022840"/>
    </source>
</evidence>
<evidence type="ECO:0000256" key="3">
    <source>
        <dbReference type="PROSITE-ProRule" id="PRU10141"/>
    </source>
</evidence>
<dbReference type="GO" id="GO:0034045">
    <property type="term" value="C:phagophore assembly site membrane"/>
    <property type="evidence" value="ECO:0007669"/>
    <property type="project" value="TreeGrafter"/>
</dbReference>
<evidence type="ECO:0000256" key="4">
    <source>
        <dbReference type="RuleBase" id="RU000304"/>
    </source>
</evidence>
<dbReference type="GO" id="GO:0005524">
    <property type="term" value="F:ATP binding"/>
    <property type="evidence" value="ECO:0007669"/>
    <property type="project" value="UniProtKB-UniRule"/>
</dbReference>
<dbReference type="GO" id="GO:0005829">
    <property type="term" value="C:cytosol"/>
    <property type="evidence" value="ECO:0007669"/>
    <property type="project" value="TreeGrafter"/>
</dbReference>
<dbReference type="STRING" id="51028.A0A0N4VEJ7"/>